<gene>
    <name evidence="2" type="ORF">F442_17880</name>
</gene>
<evidence type="ECO:0000313" key="3">
    <source>
        <dbReference type="Proteomes" id="UP000018948"/>
    </source>
</evidence>
<feature type="transmembrane region" description="Helical" evidence="1">
    <location>
        <begin position="16"/>
        <end position="37"/>
    </location>
</feature>
<accession>W2YEY1</accession>
<name>W2YEY1_PHYNI</name>
<dbReference type="Proteomes" id="UP000018948">
    <property type="component" value="Unassembled WGS sequence"/>
</dbReference>
<keyword evidence="1" id="KW-0812">Transmembrane</keyword>
<dbReference type="AlphaFoldDB" id="W2YEY1"/>
<evidence type="ECO:0000313" key="2">
    <source>
        <dbReference type="EMBL" id="ETP33605.1"/>
    </source>
</evidence>
<sequence length="53" mass="6323">MPVLHRVQNYLDTHYSSVRVVACLRSGVGVLLWKNWLVKKRESRLNRVRFGKR</sequence>
<keyword evidence="1" id="KW-0472">Membrane</keyword>
<dbReference type="EMBL" id="ANIY01003722">
    <property type="protein sequence ID" value="ETP33605.1"/>
    <property type="molecule type" value="Genomic_DNA"/>
</dbReference>
<reference evidence="2 3" key="1">
    <citation type="submission" date="2013-11" db="EMBL/GenBank/DDBJ databases">
        <title>The Genome Sequence of Phytophthora parasitica P10297.</title>
        <authorList>
            <consortium name="The Broad Institute Genomics Platform"/>
            <person name="Russ C."/>
            <person name="Tyler B."/>
            <person name="Panabieres F."/>
            <person name="Shan W."/>
            <person name="Tripathy S."/>
            <person name="Grunwald N."/>
            <person name="Machado M."/>
            <person name="Johnson C.S."/>
            <person name="Walker B."/>
            <person name="Young S.K."/>
            <person name="Zeng Q."/>
            <person name="Gargeya S."/>
            <person name="Fitzgerald M."/>
            <person name="Haas B."/>
            <person name="Abouelleil A."/>
            <person name="Allen A.W."/>
            <person name="Alvarado L."/>
            <person name="Arachchi H.M."/>
            <person name="Berlin A.M."/>
            <person name="Chapman S.B."/>
            <person name="Gainer-Dewar J."/>
            <person name="Goldberg J."/>
            <person name="Griggs A."/>
            <person name="Gujja S."/>
            <person name="Hansen M."/>
            <person name="Howarth C."/>
            <person name="Imamovic A."/>
            <person name="Ireland A."/>
            <person name="Larimer J."/>
            <person name="McCowan C."/>
            <person name="Murphy C."/>
            <person name="Pearson M."/>
            <person name="Poon T.W."/>
            <person name="Priest M."/>
            <person name="Roberts A."/>
            <person name="Saif S."/>
            <person name="Shea T."/>
            <person name="Sisk P."/>
            <person name="Sykes S."/>
            <person name="Wortman J."/>
            <person name="Nusbaum C."/>
            <person name="Birren B."/>
        </authorList>
    </citation>
    <scope>NUCLEOTIDE SEQUENCE [LARGE SCALE GENOMIC DNA]</scope>
    <source>
        <strain evidence="2 3">P10297</strain>
    </source>
</reference>
<keyword evidence="1" id="KW-1133">Transmembrane helix</keyword>
<protein>
    <submittedName>
        <fullName evidence="2">Uncharacterized protein</fullName>
    </submittedName>
</protein>
<organism evidence="2 3">
    <name type="scientific">Phytophthora nicotianae P10297</name>
    <dbReference type="NCBI Taxonomy" id="1317064"/>
    <lineage>
        <taxon>Eukaryota</taxon>
        <taxon>Sar</taxon>
        <taxon>Stramenopiles</taxon>
        <taxon>Oomycota</taxon>
        <taxon>Peronosporomycetes</taxon>
        <taxon>Peronosporales</taxon>
        <taxon>Peronosporaceae</taxon>
        <taxon>Phytophthora</taxon>
    </lineage>
</organism>
<evidence type="ECO:0000256" key="1">
    <source>
        <dbReference type="SAM" id="Phobius"/>
    </source>
</evidence>
<proteinExistence type="predicted"/>
<comment type="caution">
    <text evidence="2">The sequence shown here is derived from an EMBL/GenBank/DDBJ whole genome shotgun (WGS) entry which is preliminary data.</text>
</comment>